<evidence type="ECO:0000313" key="3">
    <source>
        <dbReference type="Proteomes" id="UP000281708"/>
    </source>
</evidence>
<dbReference type="AlphaFoldDB" id="A0A3L8P2N6"/>
<feature type="transmembrane region" description="Helical" evidence="1">
    <location>
        <begin position="227"/>
        <end position="247"/>
    </location>
</feature>
<gene>
    <name evidence="2" type="ORF">D9V37_11125</name>
</gene>
<keyword evidence="1" id="KW-0472">Membrane</keyword>
<feature type="transmembrane region" description="Helical" evidence="1">
    <location>
        <begin position="155"/>
        <end position="178"/>
    </location>
</feature>
<organism evidence="2 3">
    <name type="scientific">Nocardioides mangrovicus</name>
    <dbReference type="NCBI Taxonomy" id="2478913"/>
    <lineage>
        <taxon>Bacteria</taxon>
        <taxon>Bacillati</taxon>
        <taxon>Actinomycetota</taxon>
        <taxon>Actinomycetes</taxon>
        <taxon>Propionibacteriales</taxon>
        <taxon>Nocardioidaceae</taxon>
        <taxon>Nocardioides</taxon>
    </lineage>
</organism>
<dbReference type="RefSeq" id="WP_121806216.1">
    <property type="nucleotide sequence ID" value="NZ_RDBE01000007.1"/>
</dbReference>
<dbReference type="PANTHER" id="PTHR37305">
    <property type="entry name" value="INTEGRAL MEMBRANE PROTEIN-RELATED"/>
    <property type="match status" value="1"/>
</dbReference>
<proteinExistence type="predicted"/>
<name>A0A3L8P2N6_9ACTN</name>
<evidence type="ECO:0008006" key="4">
    <source>
        <dbReference type="Google" id="ProtNLM"/>
    </source>
</evidence>
<reference evidence="2 3" key="1">
    <citation type="submission" date="2018-10" db="EMBL/GenBank/DDBJ databases">
        <title>Marmoricola sp. 4Q3S-7 whole genome shotgun sequence.</title>
        <authorList>
            <person name="Li F."/>
        </authorList>
    </citation>
    <scope>NUCLEOTIDE SEQUENCE [LARGE SCALE GENOMIC DNA]</scope>
    <source>
        <strain evidence="2 3">4Q3S-7</strain>
    </source>
</reference>
<evidence type="ECO:0000256" key="1">
    <source>
        <dbReference type="SAM" id="Phobius"/>
    </source>
</evidence>
<dbReference type="OrthoDB" id="3819831at2"/>
<feature type="transmembrane region" description="Helical" evidence="1">
    <location>
        <begin position="113"/>
        <end position="134"/>
    </location>
</feature>
<protein>
    <recommendedName>
        <fullName evidence="4">ABC transporter permease</fullName>
    </recommendedName>
</protein>
<evidence type="ECO:0000313" key="2">
    <source>
        <dbReference type="EMBL" id="RLV49113.1"/>
    </source>
</evidence>
<feature type="transmembrane region" description="Helical" evidence="1">
    <location>
        <begin position="290"/>
        <end position="310"/>
    </location>
</feature>
<keyword evidence="3" id="KW-1185">Reference proteome</keyword>
<keyword evidence="1" id="KW-1133">Transmembrane helix</keyword>
<keyword evidence="1" id="KW-0812">Transmembrane</keyword>
<sequence>MRRLVGVELARFRSSRVVLAVLVVAVVAAGLFAFRTAYDSRPFSRAEVATARAQASMAAEAKRGDVKECLADPATMLGPGATASDCRADLVPQTTDFLTRAPLRLRVVMQNNGLHLAVLVLVLLVVAGAAFAGSDWASRSLRNQLLAESRRTRVWLAKAAAVSLGSLVIAALALAVFWVPLRIIAAERGLSVTAGSLVVWHIVRTLVLAAVAPVGAYALAMLFRSTVGAVGLVFGVSLAAEVLLGPLPVRGTGWLTPSHNVFAWLLGSTHYFDASLRCGGPDCKIRVLDMWPAGAVLAVVTAVVMALSWADFRRRDVP</sequence>
<dbReference type="Proteomes" id="UP000281708">
    <property type="component" value="Unassembled WGS sequence"/>
</dbReference>
<dbReference type="PANTHER" id="PTHR37305:SF1">
    <property type="entry name" value="MEMBRANE PROTEIN"/>
    <property type="match status" value="1"/>
</dbReference>
<comment type="caution">
    <text evidence="2">The sequence shown here is derived from an EMBL/GenBank/DDBJ whole genome shotgun (WGS) entry which is preliminary data.</text>
</comment>
<accession>A0A3L8P2N6</accession>
<feature type="transmembrane region" description="Helical" evidence="1">
    <location>
        <begin position="198"/>
        <end position="220"/>
    </location>
</feature>
<dbReference type="EMBL" id="RDBE01000007">
    <property type="protein sequence ID" value="RLV49113.1"/>
    <property type="molecule type" value="Genomic_DNA"/>
</dbReference>